<name>R4UDH6_9MOLU</name>
<dbReference type="RefSeq" id="WP_016340612.1">
    <property type="nucleotide sequence ID" value="NC_021284.1"/>
</dbReference>
<feature type="region of interest" description="Disordered" evidence="1">
    <location>
        <begin position="50"/>
        <end position="131"/>
    </location>
</feature>
<dbReference type="Proteomes" id="UP000013963">
    <property type="component" value="Chromosome"/>
</dbReference>
<gene>
    <name evidence="3" type="ORF">SSYRP_v1c03700</name>
</gene>
<evidence type="ECO:0000256" key="2">
    <source>
        <dbReference type="SAM" id="Phobius"/>
    </source>
</evidence>
<dbReference type="EMBL" id="CP005078">
    <property type="protein sequence ID" value="AGM25964.1"/>
    <property type="molecule type" value="Genomic_DNA"/>
</dbReference>
<evidence type="ECO:0000256" key="1">
    <source>
        <dbReference type="SAM" id="MobiDB-lite"/>
    </source>
</evidence>
<dbReference type="AlphaFoldDB" id="R4UDH6"/>
<proteinExistence type="predicted"/>
<dbReference type="STRING" id="1276229.SSYRP_v1c03700"/>
<protein>
    <recommendedName>
        <fullName evidence="5">Transmembrane protein</fullName>
    </recommendedName>
</protein>
<evidence type="ECO:0000313" key="4">
    <source>
        <dbReference type="Proteomes" id="UP000013963"/>
    </source>
</evidence>
<keyword evidence="2" id="KW-1133">Transmembrane helix</keyword>
<keyword evidence="2" id="KW-0472">Membrane</keyword>
<evidence type="ECO:0000313" key="3">
    <source>
        <dbReference type="EMBL" id="AGM25964.1"/>
    </source>
</evidence>
<feature type="transmembrane region" description="Helical" evidence="2">
    <location>
        <begin position="457"/>
        <end position="481"/>
    </location>
</feature>
<keyword evidence="4" id="KW-1185">Reference proteome</keyword>
<feature type="compositionally biased region" description="Polar residues" evidence="1">
    <location>
        <begin position="1"/>
        <end position="19"/>
    </location>
</feature>
<keyword evidence="2" id="KW-0812">Transmembrane</keyword>
<feature type="compositionally biased region" description="Polar residues" evidence="1">
    <location>
        <begin position="88"/>
        <end position="99"/>
    </location>
</feature>
<reference evidence="3 4" key="1">
    <citation type="journal article" date="2013" name="Genome Biol. Evol.">
        <title>Complete genomes of two dipteran-associated spiroplasmas provided insights into the origin, dynamics, and impacts of viral invasion in spiroplasma.</title>
        <authorList>
            <person name="Ku C."/>
            <person name="Lo W.S."/>
            <person name="Chen L.L."/>
            <person name="Kuo C.H."/>
        </authorList>
    </citation>
    <scope>NUCLEOTIDE SEQUENCE [LARGE SCALE GENOMIC DNA]</scope>
    <source>
        <strain evidence="3">EA-1</strain>
    </source>
</reference>
<evidence type="ECO:0008006" key="5">
    <source>
        <dbReference type="Google" id="ProtNLM"/>
    </source>
</evidence>
<organism evidence="3 4">
    <name type="scientific">Spiroplasma syrphidicola EA-1</name>
    <dbReference type="NCBI Taxonomy" id="1276229"/>
    <lineage>
        <taxon>Bacteria</taxon>
        <taxon>Bacillati</taxon>
        <taxon>Mycoplasmatota</taxon>
        <taxon>Mollicutes</taxon>
        <taxon>Entomoplasmatales</taxon>
        <taxon>Spiroplasmataceae</taxon>
        <taxon>Spiroplasma</taxon>
    </lineage>
</organism>
<dbReference type="OrthoDB" id="390357at2"/>
<feature type="compositionally biased region" description="Polar residues" evidence="1">
    <location>
        <begin position="50"/>
        <end position="64"/>
    </location>
</feature>
<feature type="compositionally biased region" description="Polar residues" evidence="1">
    <location>
        <begin position="107"/>
        <end position="131"/>
    </location>
</feature>
<feature type="region of interest" description="Disordered" evidence="1">
    <location>
        <begin position="1"/>
        <end position="24"/>
    </location>
</feature>
<dbReference type="KEGG" id="ssyr:SSYRP_v1c03700"/>
<dbReference type="PATRIC" id="fig|1276229.3.peg.367"/>
<dbReference type="HOGENOM" id="CLU_569731_0_0_14"/>
<accession>R4UDH6</accession>
<sequence>MNNQSKGNENVGETNNGPLINNKLADNANMANNKVMSQNNSQTVTNIANTSTGVNKNQVINNQGPKPAPGQVIGSIKPVRPGEPIKTTVDNKASNQPSGQPVKPIGPSNQPGQPIKSNQPNQPAQPGQTNNNDLIKQLMQENQMLKNQQQNNIGPGFNNGFLTPLSNPMQYPGPRMPMMGDQYNQFMGQQMFSPFAQQGHGPGFNQMGMAGGPEQSIHFNKPIYQAIVYQPYVLPPINNGQQQNMQGMNMYDVNPQSLSINPLNLAYGQQQNNPYYLNAPSANQFQTAPGYQQQQYPQQNYYQPNQPPVIGQDSMNMGYNSQQFVPENQGYDFDNYNNDNLATDNHFAIMNPELSSKEDYIDQWDDVNNMDNEFINDEDQYYSDNYENDDNYPADYNDGYDEDLNSDNYDDLGADNYDDLSPENDALLTKKELKASAKAKKVWERDQKRANKKKLPLWAKIIISLLVILVVAVGVLTIVYFNVPAFQEIVNGWFGITKTFNPWF</sequence>